<keyword evidence="4" id="KW-1185">Reference proteome</keyword>
<feature type="chain" id="PRO_5042996825" evidence="2">
    <location>
        <begin position="29"/>
        <end position="188"/>
    </location>
</feature>
<evidence type="ECO:0000256" key="2">
    <source>
        <dbReference type="SAM" id="SignalP"/>
    </source>
</evidence>
<dbReference type="Proteomes" id="UP001356427">
    <property type="component" value="Unassembled WGS sequence"/>
</dbReference>
<keyword evidence="2" id="KW-0732">Signal</keyword>
<feature type="compositionally biased region" description="Acidic residues" evidence="1">
    <location>
        <begin position="145"/>
        <end position="166"/>
    </location>
</feature>
<feature type="compositionally biased region" description="Polar residues" evidence="1">
    <location>
        <begin position="70"/>
        <end position="104"/>
    </location>
</feature>
<proteinExistence type="predicted"/>
<feature type="region of interest" description="Disordered" evidence="1">
    <location>
        <begin position="51"/>
        <end position="188"/>
    </location>
</feature>
<feature type="compositionally biased region" description="Basic and acidic residues" evidence="1">
    <location>
        <begin position="53"/>
        <end position="69"/>
    </location>
</feature>
<dbReference type="EMBL" id="JAGTTL010000002">
    <property type="protein sequence ID" value="KAK6327067.1"/>
    <property type="molecule type" value="Genomic_DNA"/>
</dbReference>
<dbReference type="AlphaFoldDB" id="A0AAN8RGQ8"/>
<accession>A0AAN8RGQ8</accession>
<evidence type="ECO:0000313" key="4">
    <source>
        <dbReference type="Proteomes" id="UP001356427"/>
    </source>
</evidence>
<comment type="caution">
    <text evidence="3">The sequence shown here is derived from an EMBL/GenBank/DDBJ whole genome shotgun (WGS) entry which is preliminary data.</text>
</comment>
<organism evidence="3 4">
    <name type="scientific">Coregonus suidteri</name>
    <dbReference type="NCBI Taxonomy" id="861788"/>
    <lineage>
        <taxon>Eukaryota</taxon>
        <taxon>Metazoa</taxon>
        <taxon>Chordata</taxon>
        <taxon>Craniata</taxon>
        <taxon>Vertebrata</taxon>
        <taxon>Euteleostomi</taxon>
        <taxon>Actinopterygii</taxon>
        <taxon>Neopterygii</taxon>
        <taxon>Teleostei</taxon>
        <taxon>Protacanthopterygii</taxon>
        <taxon>Salmoniformes</taxon>
        <taxon>Salmonidae</taxon>
        <taxon>Coregoninae</taxon>
        <taxon>Coregonus</taxon>
    </lineage>
</organism>
<evidence type="ECO:0000313" key="3">
    <source>
        <dbReference type="EMBL" id="KAK6327067.1"/>
    </source>
</evidence>
<protein>
    <submittedName>
        <fullName evidence="3">Uncharacterized protein</fullName>
    </submittedName>
</protein>
<gene>
    <name evidence="3" type="ORF">J4Q44_G00027120</name>
</gene>
<feature type="signal peptide" evidence="2">
    <location>
        <begin position="1"/>
        <end position="28"/>
    </location>
</feature>
<sequence>MEGGPRKGSAKWWFYYCFLCCASLDVYDGPIIFNGRLRSDDEKPEFIEDLDNIADKRDTETDGHSRSDTRGSTTEVVDQEITANSDRTGSISVQSWNMEQTILSSDKEEPDTDQEEKERDSSPCLIVPPTSPLGITYIPVMLYDLEQEQQEQGEQEEEEEEEEEESQGEREQLEESDEETSFPAAGQE</sequence>
<reference evidence="3 4" key="1">
    <citation type="submission" date="2021-04" db="EMBL/GenBank/DDBJ databases">
        <authorList>
            <person name="De Guttry C."/>
            <person name="Zahm M."/>
            <person name="Klopp C."/>
            <person name="Cabau C."/>
            <person name="Louis A."/>
            <person name="Berthelot C."/>
            <person name="Parey E."/>
            <person name="Roest Crollius H."/>
            <person name="Montfort J."/>
            <person name="Robinson-Rechavi M."/>
            <person name="Bucao C."/>
            <person name="Bouchez O."/>
            <person name="Gislard M."/>
            <person name="Lluch J."/>
            <person name="Milhes M."/>
            <person name="Lampietro C."/>
            <person name="Lopez Roques C."/>
            <person name="Donnadieu C."/>
            <person name="Braasch I."/>
            <person name="Desvignes T."/>
            <person name="Postlethwait J."/>
            <person name="Bobe J."/>
            <person name="Wedekind C."/>
            <person name="Guiguen Y."/>
        </authorList>
    </citation>
    <scope>NUCLEOTIDE SEQUENCE [LARGE SCALE GENOMIC DNA]</scope>
    <source>
        <strain evidence="3">Cs_M1</strain>
        <tissue evidence="3">Blood</tissue>
    </source>
</reference>
<evidence type="ECO:0000256" key="1">
    <source>
        <dbReference type="SAM" id="MobiDB-lite"/>
    </source>
</evidence>
<name>A0AAN8RGQ8_9TELE</name>